<gene>
    <name evidence="1" type="ORF">LCGC14_2732120</name>
</gene>
<comment type="caution">
    <text evidence="1">The sequence shown here is derived from an EMBL/GenBank/DDBJ whole genome shotgun (WGS) entry which is preliminary data.</text>
</comment>
<reference evidence="1" key="1">
    <citation type="journal article" date="2015" name="Nature">
        <title>Complex archaea that bridge the gap between prokaryotes and eukaryotes.</title>
        <authorList>
            <person name="Spang A."/>
            <person name="Saw J.H."/>
            <person name="Jorgensen S.L."/>
            <person name="Zaremba-Niedzwiedzka K."/>
            <person name="Martijn J."/>
            <person name="Lind A.E."/>
            <person name="van Eijk R."/>
            <person name="Schleper C."/>
            <person name="Guy L."/>
            <person name="Ettema T.J."/>
        </authorList>
    </citation>
    <scope>NUCLEOTIDE SEQUENCE</scope>
</reference>
<accession>A0A0F8Z708</accession>
<organism evidence="1">
    <name type="scientific">marine sediment metagenome</name>
    <dbReference type="NCBI Taxonomy" id="412755"/>
    <lineage>
        <taxon>unclassified sequences</taxon>
        <taxon>metagenomes</taxon>
        <taxon>ecological metagenomes</taxon>
    </lineage>
</organism>
<name>A0A0F8Z708_9ZZZZ</name>
<evidence type="ECO:0000313" key="1">
    <source>
        <dbReference type="EMBL" id="KKK89538.1"/>
    </source>
</evidence>
<dbReference type="AlphaFoldDB" id="A0A0F8Z708"/>
<sequence>MIKARNYNPAVKHGAKWDASDIAGFLGLPYVNDIFYVDPTNGSDTANNGGSEDEAFKTVNKAEDQTVSGKHDVVVIVPGGGSGRTSEASAIVWDKRFTHLIGIAAPTYVNPRAGMSFGSGVATPSMTVSNNGCI</sequence>
<proteinExistence type="predicted"/>
<protein>
    <submittedName>
        <fullName evidence="1">Uncharacterized protein</fullName>
    </submittedName>
</protein>
<dbReference type="EMBL" id="LAZR01049483">
    <property type="protein sequence ID" value="KKK89538.1"/>
    <property type="molecule type" value="Genomic_DNA"/>
</dbReference>
<dbReference type="Gene3D" id="3.30.1910.20">
    <property type="entry name" value="asparaginyl-tRNA synthetase, N-terminal domain"/>
    <property type="match status" value="1"/>
</dbReference>
<feature type="non-terminal residue" evidence="1">
    <location>
        <position position="134"/>
    </location>
</feature>